<evidence type="ECO:0000256" key="3">
    <source>
        <dbReference type="ARBA" id="ARBA00022670"/>
    </source>
</evidence>
<dbReference type="GO" id="GO:0006508">
    <property type="term" value="P:proteolysis"/>
    <property type="evidence" value="ECO:0007669"/>
    <property type="project" value="UniProtKB-KW"/>
</dbReference>
<dbReference type="Proteomes" id="UP000193218">
    <property type="component" value="Unassembled WGS sequence"/>
</dbReference>
<keyword evidence="4 7" id="KW-0732">Signal</keyword>
<reference evidence="8 9" key="1">
    <citation type="submission" date="2017-03" db="EMBL/GenBank/DDBJ databases">
        <title>Widespread Adenine N6-methylation of Active Genes in Fungi.</title>
        <authorList>
            <consortium name="DOE Joint Genome Institute"/>
            <person name="Mondo S.J."/>
            <person name="Dannebaum R.O."/>
            <person name="Kuo R.C."/>
            <person name="Louie K.B."/>
            <person name="Bewick A.J."/>
            <person name="Labutti K."/>
            <person name="Haridas S."/>
            <person name="Kuo A."/>
            <person name="Salamov A."/>
            <person name="Ahrendt S.R."/>
            <person name="Lau R."/>
            <person name="Bowen B.P."/>
            <person name="Lipzen A."/>
            <person name="Sullivan W."/>
            <person name="Andreopoulos W.B."/>
            <person name="Clum A."/>
            <person name="Lindquist E."/>
            <person name="Daum C."/>
            <person name="Northen T.R."/>
            <person name="Ramamoorthy G."/>
            <person name="Schmitz R.J."/>
            <person name="Gryganskyi A."/>
            <person name="Culley D."/>
            <person name="Magnuson J."/>
            <person name="James T.Y."/>
            <person name="O'Malley M.A."/>
            <person name="Stajich J.E."/>
            <person name="Spatafora J.W."/>
            <person name="Visel A."/>
            <person name="Grigoriev I.V."/>
        </authorList>
    </citation>
    <scope>NUCLEOTIDE SEQUENCE [LARGE SCALE GENOMIC DNA]</scope>
    <source>
        <strain evidence="8 9">NRRL Y-17943</strain>
    </source>
</reference>
<dbReference type="InterPro" id="IPR001563">
    <property type="entry name" value="Peptidase_S10"/>
</dbReference>
<dbReference type="Gene3D" id="1.10.287.410">
    <property type="match status" value="1"/>
</dbReference>
<protein>
    <recommendedName>
        <fullName evidence="7">Carboxypeptidase</fullName>
        <ecNumber evidence="7">3.4.16.-</ecNumber>
    </recommendedName>
</protein>
<feature type="chain" id="PRO_5011831156" description="Carboxypeptidase" evidence="7">
    <location>
        <begin position="19"/>
        <end position="480"/>
    </location>
</feature>
<dbReference type="PROSITE" id="PS00131">
    <property type="entry name" value="CARBOXYPEPT_SER_SER"/>
    <property type="match status" value="1"/>
</dbReference>
<dbReference type="InParanoid" id="A0A1Y1UBZ8"/>
<keyword evidence="3 7" id="KW-0645">Protease</keyword>
<dbReference type="GeneID" id="33558161"/>
<dbReference type="SUPFAM" id="SSF53474">
    <property type="entry name" value="alpha/beta-Hydrolases"/>
    <property type="match status" value="1"/>
</dbReference>
<dbReference type="OrthoDB" id="443318at2759"/>
<feature type="signal peptide" evidence="7">
    <location>
        <begin position="1"/>
        <end position="18"/>
    </location>
</feature>
<evidence type="ECO:0000256" key="5">
    <source>
        <dbReference type="ARBA" id="ARBA00022801"/>
    </source>
</evidence>
<dbReference type="PRINTS" id="PR00724">
    <property type="entry name" value="CRBOXYPTASEC"/>
</dbReference>
<evidence type="ECO:0000313" key="8">
    <source>
        <dbReference type="EMBL" id="ORX35568.1"/>
    </source>
</evidence>
<dbReference type="Gene3D" id="3.40.50.1820">
    <property type="entry name" value="alpha/beta hydrolase"/>
    <property type="match status" value="1"/>
</dbReference>
<dbReference type="GO" id="GO:0004185">
    <property type="term" value="F:serine-type carboxypeptidase activity"/>
    <property type="evidence" value="ECO:0007669"/>
    <property type="project" value="UniProtKB-UniRule"/>
</dbReference>
<keyword evidence="2 7" id="KW-0121">Carboxypeptidase</keyword>
<comment type="caution">
    <text evidence="8">The sequence shown here is derived from an EMBL/GenBank/DDBJ whole genome shotgun (WGS) entry which is preliminary data.</text>
</comment>
<evidence type="ECO:0000256" key="6">
    <source>
        <dbReference type="ARBA" id="ARBA00023180"/>
    </source>
</evidence>
<dbReference type="Pfam" id="PF00450">
    <property type="entry name" value="Peptidase_S10"/>
    <property type="match status" value="1"/>
</dbReference>
<dbReference type="EMBL" id="NBSH01000010">
    <property type="protein sequence ID" value="ORX35568.1"/>
    <property type="molecule type" value="Genomic_DNA"/>
</dbReference>
<dbReference type="PANTHER" id="PTHR11802">
    <property type="entry name" value="SERINE PROTEASE FAMILY S10 SERINE CARBOXYPEPTIDASE"/>
    <property type="match status" value="1"/>
</dbReference>
<evidence type="ECO:0000313" key="9">
    <source>
        <dbReference type="Proteomes" id="UP000193218"/>
    </source>
</evidence>
<accession>A0A1Y1UBZ8</accession>
<dbReference type="InterPro" id="IPR018202">
    <property type="entry name" value="Ser_caboxypep_ser_AS"/>
</dbReference>
<comment type="similarity">
    <text evidence="1 7">Belongs to the peptidase S10 family.</text>
</comment>
<dbReference type="InterPro" id="IPR033124">
    <property type="entry name" value="Ser_caboxypep_his_AS"/>
</dbReference>
<proteinExistence type="inferred from homology"/>
<keyword evidence="6" id="KW-0325">Glycoprotein</keyword>
<evidence type="ECO:0000256" key="7">
    <source>
        <dbReference type="RuleBase" id="RU361156"/>
    </source>
</evidence>
<dbReference type="STRING" id="4999.A0A1Y1UBZ8"/>
<dbReference type="AlphaFoldDB" id="A0A1Y1UBZ8"/>
<keyword evidence="5 7" id="KW-0378">Hydrolase</keyword>
<evidence type="ECO:0000256" key="4">
    <source>
        <dbReference type="ARBA" id="ARBA00022729"/>
    </source>
</evidence>
<dbReference type="PANTHER" id="PTHR11802:SF113">
    <property type="entry name" value="SERINE CARBOXYPEPTIDASE CTSA-4.1"/>
    <property type="match status" value="1"/>
</dbReference>
<evidence type="ECO:0000256" key="2">
    <source>
        <dbReference type="ARBA" id="ARBA00022645"/>
    </source>
</evidence>
<evidence type="ECO:0000256" key="1">
    <source>
        <dbReference type="ARBA" id="ARBA00009431"/>
    </source>
</evidence>
<name>A0A1Y1UBZ8_9TREE</name>
<sequence>MKLSLTALFGLYTGLVAAAVASPQNPFDPPISSTGHALLTSSRHPKHNVHIKAHSAGSWCDPEVRSWTGYIDSGYGKELFFYYFESRSSPKDDPVVMWINGGPGGSSAMGLFLEQGPCRINKDPSGLNDTVVNPYAWNEKANVFFLDQPIGVGFSHGDYGQTVATTEQAAIDVAAFVEIFFEYFDLHGRPFHMSGESYGGRYLPLFASAVFDNNAKLKKDGIEPINLQSVLIGNGLTSIFTTIDTQYELMCTKHIDLGYAVMPIKACVELVEQLPKCHQMLKKHCLETVDHAICTLWEAHCGDLWNLTPLSVERNRYNLNQTCTLEQLEADRCIDGQLDLEKYLNLPDVQAFLGATGHFGLNSHLVNQDFYRALDEVHQTYWYVAGLLERGIRVLNYVGTLDAACPHLSQEKWMAQMPWTGQAGYLDAEWESWQVNGKEAGIFKTYENLTLLKVFGAGHLVPTDQPENALALLNEWIEGA</sequence>
<dbReference type="GO" id="GO:0000324">
    <property type="term" value="C:fungal-type vacuole"/>
    <property type="evidence" value="ECO:0007669"/>
    <property type="project" value="TreeGrafter"/>
</dbReference>
<gene>
    <name evidence="8" type="ORF">BD324DRAFT_630695</name>
</gene>
<dbReference type="InterPro" id="IPR029058">
    <property type="entry name" value="AB_hydrolase_fold"/>
</dbReference>
<organism evidence="8 9">
    <name type="scientific">Kockovaella imperatae</name>
    <dbReference type="NCBI Taxonomy" id="4999"/>
    <lineage>
        <taxon>Eukaryota</taxon>
        <taxon>Fungi</taxon>
        <taxon>Dikarya</taxon>
        <taxon>Basidiomycota</taxon>
        <taxon>Agaricomycotina</taxon>
        <taxon>Tremellomycetes</taxon>
        <taxon>Tremellales</taxon>
        <taxon>Cuniculitremaceae</taxon>
        <taxon>Kockovaella</taxon>
    </lineage>
</organism>
<keyword evidence="9" id="KW-1185">Reference proteome</keyword>
<dbReference type="PROSITE" id="PS00560">
    <property type="entry name" value="CARBOXYPEPT_SER_HIS"/>
    <property type="match status" value="1"/>
</dbReference>
<dbReference type="EC" id="3.4.16.-" evidence="7"/>
<dbReference type="RefSeq" id="XP_021869732.1">
    <property type="nucleotide sequence ID" value="XM_022016352.1"/>
</dbReference>